<dbReference type="RefSeq" id="WP_072810501.1">
    <property type="nucleotide sequence ID" value="NZ_JAHWLX010000205.1"/>
</dbReference>
<accession>A0ABU3WSK6</accession>
<evidence type="ECO:0000313" key="4">
    <source>
        <dbReference type="EMBL" id="MDV2476584.1"/>
    </source>
</evidence>
<evidence type="ECO:0000256" key="2">
    <source>
        <dbReference type="PROSITE-ProRule" id="PRU00335"/>
    </source>
</evidence>
<evidence type="ECO:0000259" key="3">
    <source>
        <dbReference type="PROSITE" id="PS50977"/>
    </source>
</evidence>
<dbReference type="InterPro" id="IPR009057">
    <property type="entry name" value="Homeodomain-like_sf"/>
</dbReference>
<dbReference type="PROSITE" id="PS50977">
    <property type="entry name" value="HTH_TETR_2"/>
    <property type="match status" value="1"/>
</dbReference>
<comment type="caution">
    <text evidence="4">The sequence shown here is derived from an EMBL/GenBank/DDBJ whole genome shotgun (WGS) entry which is preliminary data.</text>
</comment>
<dbReference type="Pfam" id="PF17932">
    <property type="entry name" value="TetR_C_24"/>
    <property type="match status" value="1"/>
</dbReference>
<organism evidence="4 5">
    <name type="scientific">Rhodococcus zopfii</name>
    <dbReference type="NCBI Taxonomy" id="43772"/>
    <lineage>
        <taxon>Bacteria</taxon>
        <taxon>Bacillati</taxon>
        <taxon>Actinomycetota</taxon>
        <taxon>Actinomycetes</taxon>
        <taxon>Mycobacteriales</taxon>
        <taxon>Nocardiaceae</taxon>
        <taxon>Rhodococcus</taxon>
    </lineage>
</organism>
<proteinExistence type="predicted"/>
<evidence type="ECO:0000313" key="5">
    <source>
        <dbReference type="Proteomes" id="UP001275440"/>
    </source>
</evidence>
<dbReference type="Pfam" id="PF00440">
    <property type="entry name" value="TetR_N"/>
    <property type="match status" value="1"/>
</dbReference>
<keyword evidence="1 2" id="KW-0238">DNA-binding</keyword>
<dbReference type="PRINTS" id="PR00455">
    <property type="entry name" value="HTHTETR"/>
</dbReference>
<dbReference type="InterPro" id="IPR001647">
    <property type="entry name" value="HTH_TetR"/>
</dbReference>
<evidence type="ECO:0000256" key="1">
    <source>
        <dbReference type="ARBA" id="ARBA00023125"/>
    </source>
</evidence>
<dbReference type="PANTHER" id="PTHR30055:SF226">
    <property type="entry name" value="HTH-TYPE TRANSCRIPTIONAL REGULATOR PKSA"/>
    <property type="match status" value="1"/>
</dbReference>
<dbReference type="SUPFAM" id="SSF48498">
    <property type="entry name" value="Tetracyclin repressor-like, C-terminal domain"/>
    <property type="match status" value="1"/>
</dbReference>
<name>A0ABU3WSK6_9NOCA</name>
<gene>
    <name evidence="4" type="ORF">F8M49_16910</name>
</gene>
<keyword evidence="5" id="KW-1185">Reference proteome</keyword>
<protein>
    <submittedName>
        <fullName evidence="4">TetR/AcrR family transcriptional regulator</fullName>
    </submittedName>
</protein>
<reference evidence="4 5" key="1">
    <citation type="submission" date="2019-10" db="EMBL/GenBank/DDBJ databases">
        <title>Draft Genome Assembly of Rhodococcus zopfii DSM44189.</title>
        <authorList>
            <person name="Sutton J.M."/>
            <person name="Akob D.M."/>
            <person name="Bushman T.J."/>
        </authorList>
    </citation>
    <scope>NUCLEOTIDE SEQUENCE [LARGE SCALE GENOMIC DNA]</scope>
    <source>
        <strain evidence="4 5">DSM 44189</strain>
    </source>
</reference>
<dbReference type="InterPro" id="IPR050109">
    <property type="entry name" value="HTH-type_TetR-like_transc_reg"/>
</dbReference>
<dbReference type="Gene3D" id="1.10.357.10">
    <property type="entry name" value="Tetracycline Repressor, domain 2"/>
    <property type="match status" value="1"/>
</dbReference>
<feature type="DNA-binding region" description="H-T-H motif" evidence="2">
    <location>
        <begin position="37"/>
        <end position="56"/>
    </location>
</feature>
<dbReference type="Proteomes" id="UP001275440">
    <property type="component" value="Unassembled WGS sequence"/>
</dbReference>
<dbReference type="SUPFAM" id="SSF46689">
    <property type="entry name" value="Homeodomain-like"/>
    <property type="match status" value="1"/>
</dbReference>
<sequence length="199" mass="20707">MAYRRTAAVEQRLEDRRAAIAAAAIALLSDHGYRALSIAAVAEHAGVATGTVYRHYTDKSELMVRIFRDLCAREVEAVTVASAAAGSATGKVAALVETFAQRALRNPRLAYTLLAEPVDAALDAERLVLRRAFAAAFADAIGHGITTGEFPDQDAGLAAAALVGAVGEVLTDPLHTGTATVGTVPDLVTFALRALGAPR</sequence>
<dbReference type="InterPro" id="IPR036271">
    <property type="entry name" value="Tet_transcr_reg_TetR-rel_C_sf"/>
</dbReference>
<dbReference type="EMBL" id="WBMO01000001">
    <property type="protein sequence ID" value="MDV2476584.1"/>
    <property type="molecule type" value="Genomic_DNA"/>
</dbReference>
<dbReference type="PANTHER" id="PTHR30055">
    <property type="entry name" value="HTH-TYPE TRANSCRIPTIONAL REGULATOR RUTR"/>
    <property type="match status" value="1"/>
</dbReference>
<feature type="domain" description="HTH tetR-type" evidence="3">
    <location>
        <begin position="14"/>
        <end position="74"/>
    </location>
</feature>
<dbReference type="Gene3D" id="1.10.10.60">
    <property type="entry name" value="Homeodomain-like"/>
    <property type="match status" value="1"/>
</dbReference>
<dbReference type="InterPro" id="IPR041490">
    <property type="entry name" value="KstR2_TetR_C"/>
</dbReference>